<protein>
    <recommendedName>
        <fullName evidence="2">Ribbon-helix-helix protein CopG domain-containing protein</fullName>
    </recommendedName>
</protein>
<evidence type="ECO:0008006" key="2">
    <source>
        <dbReference type="Google" id="ProtNLM"/>
    </source>
</evidence>
<evidence type="ECO:0000313" key="1">
    <source>
        <dbReference type="EMBL" id="XDQ83256.1"/>
    </source>
</evidence>
<proteinExistence type="predicted"/>
<dbReference type="EMBL" id="CP163445">
    <property type="protein sequence ID" value="XDQ83256.1"/>
    <property type="molecule type" value="Genomic_DNA"/>
</dbReference>
<name>A0AB39TW34_9ACTN</name>
<dbReference type="AlphaFoldDB" id="A0AB39TW34"/>
<organism evidence="1">
    <name type="scientific">Streptomyces sp. Y1</name>
    <dbReference type="NCBI Taxonomy" id="3238634"/>
    <lineage>
        <taxon>Bacteria</taxon>
        <taxon>Bacillati</taxon>
        <taxon>Actinomycetota</taxon>
        <taxon>Actinomycetes</taxon>
        <taxon>Kitasatosporales</taxon>
        <taxon>Streptomycetaceae</taxon>
        <taxon>Streptomyces</taxon>
    </lineage>
</organism>
<reference evidence="1" key="1">
    <citation type="submission" date="2024-07" db="EMBL/GenBank/DDBJ databases">
        <authorList>
            <person name="Yu S.T."/>
        </authorList>
    </citation>
    <scope>NUCLEOTIDE SEQUENCE</scope>
    <source>
        <strain evidence="1">Y1</strain>
    </source>
</reference>
<accession>A0AB39TW34</accession>
<dbReference type="RefSeq" id="WP_369185426.1">
    <property type="nucleotide sequence ID" value="NZ_CP163445.1"/>
</dbReference>
<sequence>MGAGQGARRRERQMESPRSYRVNLAYNEAELTIVREAAKREGMAVSAWAARKALAVAKDQLVPVSADAREVLEELIRSRGELVRLGESAGVGGGDAGSVARFVEEAVRRVDRATLQLMRERAARW</sequence>
<gene>
    <name evidence="1" type="ORF">AB2U05_34515</name>
</gene>